<dbReference type="AlphaFoldDB" id="A0A7C2ALX1"/>
<evidence type="ECO:0000259" key="1">
    <source>
        <dbReference type="Pfam" id="PF06071"/>
    </source>
</evidence>
<evidence type="ECO:0000313" key="2">
    <source>
        <dbReference type="EMBL" id="HEC68336.1"/>
    </source>
</evidence>
<dbReference type="Pfam" id="PF06071">
    <property type="entry name" value="YchF-GTPase_C"/>
    <property type="match status" value="1"/>
</dbReference>
<dbReference type="InterPro" id="IPR012675">
    <property type="entry name" value="Beta-grasp_dom_sf"/>
</dbReference>
<reference evidence="2" key="1">
    <citation type="journal article" date="2020" name="mSystems">
        <title>Genome- and Community-Level Interaction Insights into Carbon Utilization and Element Cycling Functions of Hydrothermarchaeota in Hydrothermal Sediment.</title>
        <authorList>
            <person name="Zhou Z."/>
            <person name="Liu Y."/>
            <person name="Xu W."/>
            <person name="Pan J."/>
            <person name="Luo Z.H."/>
            <person name="Li M."/>
        </authorList>
    </citation>
    <scope>NUCLEOTIDE SEQUENCE [LARGE SCALE GENOMIC DNA]</scope>
    <source>
        <strain evidence="2">HyVt-389</strain>
    </source>
</reference>
<gene>
    <name evidence="2" type="ORF">ENI35_05970</name>
</gene>
<feature type="non-terminal residue" evidence="2">
    <location>
        <position position="1"/>
    </location>
</feature>
<comment type="caution">
    <text evidence="2">The sequence shown here is derived from an EMBL/GenBank/DDBJ whole genome shotgun (WGS) entry which is preliminary data.</text>
</comment>
<sequence length="36" mass="4190">IREGSIQACKEKGLVRIEGKDYEIQDGDIVYFRFNV</sequence>
<dbReference type="SUPFAM" id="SSF81271">
    <property type="entry name" value="TGS-like"/>
    <property type="match status" value="1"/>
</dbReference>
<organism evidence="2">
    <name type="scientific">Desulfofervidus auxilii</name>
    <dbReference type="NCBI Taxonomy" id="1621989"/>
    <lineage>
        <taxon>Bacteria</taxon>
        <taxon>Pseudomonadati</taxon>
        <taxon>Thermodesulfobacteriota</taxon>
        <taxon>Candidatus Desulfofervidia</taxon>
        <taxon>Candidatus Desulfofervidales</taxon>
        <taxon>Candidatus Desulfofervidaceae</taxon>
        <taxon>Candidatus Desulfofervidus</taxon>
    </lineage>
</organism>
<dbReference type="Proteomes" id="UP000885738">
    <property type="component" value="Unassembled WGS sequence"/>
</dbReference>
<dbReference type="InterPro" id="IPR013029">
    <property type="entry name" value="YchF_C"/>
</dbReference>
<accession>A0A7C2ALX1</accession>
<dbReference type="Gene3D" id="3.10.20.30">
    <property type="match status" value="1"/>
</dbReference>
<dbReference type="EMBL" id="DRIH01000210">
    <property type="protein sequence ID" value="HEC68336.1"/>
    <property type="molecule type" value="Genomic_DNA"/>
</dbReference>
<dbReference type="InterPro" id="IPR012676">
    <property type="entry name" value="TGS-like"/>
</dbReference>
<feature type="domain" description="YchF C-terminal" evidence="1">
    <location>
        <begin position="3"/>
        <end position="35"/>
    </location>
</feature>
<protein>
    <submittedName>
        <fullName evidence="2">DUF933 domain-containing protein</fullName>
    </submittedName>
</protein>
<proteinExistence type="predicted"/>
<name>A0A7C2ALX1_DESA2</name>